<gene>
    <name evidence="2" type="ORF">UFOVP1028_28</name>
    <name evidence="3" type="ORF">UFOVP1187_37</name>
    <name evidence="4" type="ORF">UFOVP1235_8</name>
    <name evidence="5" type="ORF">UFOVP1488_37</name>
    <name evidence="1" type="ORF">UFOVP960_39</name>
</gene>
<name>A0A6J5PR14_9CAUD</name>
<evidence type="ECO:0000313" key="1">
    <source>
        <dbReference type="EMBL" id="CAB4174320.1"/>
    </source>
</evidence>
<accession>A0A6J5PR14</accession>
<reference evidence="1" key="1">
    <citation type="submission" date="2020-05" db="EMBL/GenBank/DDBJ databases">
        <authorList>
            <person name="Chiriac C."/>
            <person name="Salcher M."/>
            <person name="Ghai R."/>
            <person name="Kavagutti S V."/>
        </authorList>
    </citation>
    <scope>NUCLEOTIDE SEQUENCE</scope>
</reference>
<protein>
    <submittedName>
        <fullName evidence="1">Uncharacterized protein</fullName>
    </submittedName>
</protein>
<evidence type="ECO:0000313" key="3">
    <source>
        <dbReference type="EMBL" id="CAB4189454.1"/>
    </source>
</evidence>
<evidence type="ECO:0000313" key="5">
    <source>
        <dbReference type="EMBL" id="CAB4215931.1"/>
    </source>
</evidence>
<dbReference type="EMBL" id="LR797134">
    <property type="protein sequence ID" value="CAB4189454.1"/>
    <property type="molecule type" value="Genomic_DNA"/>
</dbReference>
<dbReference type="EMBL" id="LR796913">
    <property type="protein sequence ID" value="CAB4174320.1"/>
    <property type="molecule type" value="Genomic_DNA"/>
</dbReference>
<dbReference type="EMBL" id="LR797191">
    <property type="protein sequence ID" value="CAB4192112.1"/>
    <property type="molecule type" value="Genomic_DNA"/>
</dbReference>
<sequence>MTVMQEHAITRNGTVSIASFPRFTITAKVYDNDGTLLADFTGASALSFPGVVTTLTAAQQVELAQLIAQWLVTTKAGL</sequence>
<dbReference type="EMBL" id="LR796973">
    <property type="protein sequence ID" value="CAB4179022.1"/>
    <property type="molecule type" value="Genomic_DNA"/>
</dbReference>
<evidence type="ECO:0000313" key="2">
    <source>
        <dbReference type="EMBL" id="CAB4179022.1"/>
    </source>
</evidence>
<organism evidence="1">
    <name type="scientific">uncultured Caudovirales phage</name>
    <dbReference type="NCBI Taxonomy" id="2100421"/>
    <lineage>
        <taxon>Viruses</taxon>
        <taxon>Duplodnaviria</taxon>
        <taxon>Heunggongvirae</taxon>
        <taxon>Uroviricota</taxon>
        <taxon>Caudoviricetes</taxon>
        <taxon>Peduoviridae</taxon>
        <taxon>Maltschvirus</taxon>
        <taxon>Maltschvirus maltsch</taxon>
    </lineage>
</organism>
<evidence type="ECO:0000313" key="4">
    <source>
        <dbReference type="EMBL" id="CAB4192112.1"/>
    </source>
</evidence>
<proteinExistence type="predicted"/>
<dbReference type="EMBL" id="LR797432">
    <property type="protein sequence ID" value="CAB4215931.1"/>
    <property type="molecule type" value="Genomic_DNA"/>
</dbReference>